<feature type="region of interest" description="Disordered" evidence="3">
    <location>
        <begin position="352"/>
        <end position="373"/>
    </location>
</feature>
<feature type="coiled-coil region" evidence="2">
    <location>
        <begin position="264"/>
        <end position="297"/>
    </location>
</feature>
<feature type="compositionally biased region" description="Basic residues" evidence="3">
    <location>
        <begin position="207"/>
        <end position="218"/>
    </location>
</feature>
<dbReference type="InterPro" id="IPR024326">
    <property type="entry name" value="RRP7_C"/>
</dbReference>
<protein>
    <submittedName>
        <fullName evidence="5">Protein FAM32A</fullName>
    </submittedName>
</protein>
<dbReference type="AlphaFoldDB" id="A0A3L6EPN8"/>
<reference evidence="5" key="1">
    <citation type="journal article" date="2018" name="Nat. Genet.">
        <title>Extensive intraspecific gene order and gene structural variations between Mo17 and other maize genomes.</title>
        <authorList>
            <person name="Sun S."/>
            <person name="Zhou Y."/>
            <person name="Chen J."/>
            <person name="Shi J."/>
            <person name="Zhao H."/>
            <person name="Zhao H."/>
            <person name="Song W."/>
            <person name="Zhang M."/>
            <person name="Cui Y."/>
            <person name="Dong X."/>
            <person name="Liu H."/>
            <person name="Ma X."/>
            <person name="Jiao Y."/>
            <person name="Wang B."/>
            <person name="Wei X."/>
            <person name="Stein J.C."/>
            <person name="Glaubitz J.C."/>
            <person name="Lu F."/>
            <person name="Yu G."/>
            <person name="Liang C."/>
            <person name="Fengler K."/>
            <person name="Li B."/>
            <person name="Rafalski A."/>
            <person name="Schnable P.S."/>
            <person name="Ware D.H."/>
            <person name="Buckler E.S."/>
            <person name="Lai J."/>
        </authorList>
    </citation>
    <scope>NUCLEOTIDE SEQUENCE [LARGE SCALE GENOMIC DNA]</scope>
    <source>
        <tissue evidence="5">Seedling</tissue>
    </source>
</reference>
<keyword evidence="2" id="KW-0175">Coiled coil</keyword>
<feature type="compositionally biased region" description="Basic residues" evidence="3">
    <location>
        <begin position="142"/>
        <end position="152"/>
    </location>
</feature>
<gene>
    <name evidence="5" type="primary">fam32a_4</name>
    <name evidence="5" type="ORF">Zm00014a_020031</name>
</gene>
<feature type="compositionally biased region" description="Basic residues" evidence="3">
    <location>
        <begin position="67"/>
        <end position="85"/>
    </location>
</feature>
<feature type="region of interest" description="Disordered" evidence="3">
    <location>
        <begin position="53"/>
        <end position="231"/>
    </location>
</feature>
<evidence type="ECO:0000256" key="1">
    <source>
        <dbReference type="ARBA" id="ARBA00006110"/>
    </source>
</evidence>
<evidence type="ECO:0000313" key="5">
    <source>
        <dbReference type="EMBL" id="PWZ23034.1"/>
    </source>
</evidence>
<evidence type="ECO:0000256" key="2">
    <source>
        <dbReference type="SAM" id="Coils"/>
    </source>
</evidence>
<accession>A0A3L6EPN8</accession>
<dbReference type="Pfam" id="PF12923">
    <property type="entry name" value="RRP7"/>
    <property type="match status" value="1"/>
</dbReference>
<dbReference type="EMBL" id="NCVQ01000006">
    <property type="protein sequence ID" value="PWZ23034.1"/>
    <property type="molecule type" value="Genomic_DNA"/>
</dbReference>
<name>A0A3L6EPN8_MAIZE</name>
<feature type="domain" description="Ribosomal RNA-processing protein 7 C-terminal" evidence="4">
    <location>
        <begin position="259"/>
        <end position="352"/>
    </location>
</feature>
<evidence type="ECO:0000256" key="3">
    <source>
        <dbReference type="SAM" id="MobiDB-lite"/>
    </source>
</evidence>
<dbReference type="InterPro" id="IPR040446">
    <property type="entry name" value="RRP7"/>
</dbReference>
<evidence type="ECO:0000259" key="4">
    <source>
        <dbReference type="Pfam" id="PF12923"/>
    </source>
</evidence>
<dbReference type="PANTHER" id="PTHR13191:SF0">
    <property type="entry name" value="RIBOSOMAL RNA-PROCESSING PROTEIN 7 HOMOLOG A-RELATED"/>
    <property type="match status" value="1"/>
</dbReference>
<sequence length="508" mass="57285">MGKSKGRKIKSLLILDKKGSREAKEDKKLALGVKRKQLKRKKDRVLECAVDSEPAAGHGVKEEKELPRRKKIPLVKQKKKNKHANVKSNHDTADAVVESLSDSKYDAPLKLKKKSKKKQMESSSPAVVYESSVVTEDAGAPKLKKKKRKVKGGKASAGITDAEEILHENQNEETSADINQLAALSEDVDNEEPQKLKRGKKMEVKKSGKAKKKDKHASRKDNNNLEGHVDVSAANADEIPLVDEDCSRGMKKWILEYKQKRPGLKALQEAIDEFIVAHEEQQEKEKKEREARAAEDGWTVVVHHKGRKKTTDTETGTAVGSVSLGAMQHKMAKMKPKEVDMNFYRFQKREAHLSAKDASNSSGRESKSDRNRSRRRCIELLRAHFFSGKRSSWARNAYGRDDVGHGLQVLYICYMSMPSTVGGGRSDLPTNPNNERIELDKTGDEGNPHPDYDHLTPAERCYMEQKHKIDMQKMAKVANKSHRDRIQDFNQYLANLSEHYDIPKVGPS</sequence>
<organism evidence="5">
    <name type="scientific">Zea mays</name>
    <name type="common">Maize</name>
    <dbReference type="NCBI Taxonomy" id="4577"/>
    <lineage>
        <taxon>Eukaryota</taxon>
        <taxon>Viridiplantae</taxon>
        <taxon>Streptophyta</taxon>
        <taxon>Embryophyta</taxon>
        <taxon>Tracheophyta</taxon>
        <taxon>Spermatophyta</taxon>
        <taxon>Magnoliopsida</taxon>
        <taxon>Liliopsida</taxon>
        <taxon>Poales</taxon>
        <taxon>Poaceae</taxon>
        <taxon>PACMAD clade</taxon>
        <taxon>Panicoideae</taxon>
        <taxon>Andropogonodae</taxon>
        <taxon>Andropogoneae</taxon>
        <taxon>Tripsacinae</taxon>
        <taxon>Zea</taxon>
    </lineage>
</organism>
<proteinExistence type="inferred from homology"/>
<comment type="caution">
    <text evidence="5">The sequence shown here is derived from an EMBL/GenBank/DDBJ whole genome shotgun (WGS) entry which is preliminary data.</text>
</comment>
<dbReference type="Proteomes" id="UP000251960">
    <property type="component" value="Chromosome 5"/>
</dbReference>
<feature type="compositionally biased region" description="Basic and acidic residues" evidence="3">
    <location>
        <begin position="364"/>
        <end position="373"/>
    </location>
</feature>
<dbReference type="PANTHER" id="PTHR13191">
    <property type="entry name" value="RIBOSOMAL RNA PROCESSING PROTEIN 7-RELATED"/>
    <property type="match status" value="1"/>
</dbReference>
<dbReference type="ExpressionAtlas" id="A0A3L6EPN8">
    <property type="expression patterns" value="baseline and differential"/>
</dbReference>
<feature type="compositionally biased region" description="Basic and acidic residues" evidence="3">
    <location>
        <begin position="219"/>
        <end position="229"/>
    </location>
</feature>
<comment type="similarity">
    <text evidence="1">Belongs to the RRP7 family.</text>
</comment>